<protein>
    <submittedName>
        <fullName evidence="1">Uncharacterized protein</fullName>
    </submittedName>
</protein>
<name>A0A2G9CE39_9BURK</name>
<dbReference type="EMBL" id="PEOG01000008">
    <property type="protein sequence ID" value="PIM54700.1"/>
    <property type="molecule type" value="Genomic_DNA"/>
</dbReference>
<comment type="caution">
    <text evidence="1">The sequence shown here is derived from an EMBL/GenBank/DDBJ whole genome shotgun (WGS) entry which is preliminary data.</text>
</comment>
<evidence type="ECO:0000313" key="2">
    <source>
        <dbReference type="Proteomes" id="UP000231501"/>
    </source>
</evidence>
<gene>
    <name evidence="1" type="ORF">CS062_03550</name>
</gene>
<organism evidence="1 2">
    <name type="scientific">Roseateles chitinivorans</name>
    <dbReference type="NCBI Taxonomy" id="2917965"/>
    <lineage>
        <taxon>Bacteria</taxon>
        <taxon>Pseudomonadati</taxon>
        <taxon>Pseudomonadota</taxon>
        <taxon>Betaproteobacteria</taxon>
        <taxon>Burkholderiales</taxon>
        <taxon>Sphaerotilaceae</taxon>
        <taxon>Roseateles</taxon>
    </lineage>
</organism>
<dbReference type="RefSeq" id="WP_099860079.1">
    <property type="nucleotide sequence ID" value="NZ_PEOG01000008.1"/>
</dbReference>
<keyword evidence="2" id="KW-1185">Reference proteome</keyword>
<sequence length="77" mass="8671">MKTLHLDLTHWQAHLILEALTELDAQWAYICQTSTDEDVVADYGNDLIELRTTLGEAKTKALEVFGPGVINFDRTPL</sequence>
<dbReference type="OrthoDB" id="9153813at2"/>
<evidence type="ECO:0000313" key="1">
    <source>
        <dbReference type="EMBL" id="PIM54700.1"/>
    </source>
</evidence>
<dbReference type="Proteomes" id="UP000231501">
    <property type="component" value="Unassembled WGS sequence"/>
</dbReference>
<reference evidence="1 2" key="1">
    <citation type="submission" date="2017-11" db="EMBL/GenBank/DDBJ databases">
        <title>Draft genome sequence of Mitsuaria sp. HWN-4.</title>
        <authorList>
            <person name="Gundlapally S.R."/>
        </authorList>
    </citation>
    <scope>NUCLEOTIDE SEQUENCE [LARGE SCALE GENOMIC DNA]</scope>
    <source>
        <strain evidence="1 2">HWN-4</strain>
    </source>
</reference>
<dbReference type="AlphaFoldDB" id="A0A2G9CE39"/>
<proteinExistence type="predicted"/>
<accession>A0A2G9CE39</accession>